<dbReference type="Proteomes" id="UP000445000">
    <property type="component" value="Unassembled WGS sequence"/>
</dbReference>
<dbReference type="EMBL" id="BLJN01000001">
    <property type="protein sequence ID" value="GFE79181.1"/>
    <property type="molecule type" value="Genomic_DNA"/>
</dbReference>
<dbReference type="RefSeq" id="WP_129640783.1">
    <property type="nucleotide sequence ID" value="NZ_BLJN01000001.1"/>
</dbReference>
<dbReference type="AlphaFoldDB" id="A0A829Y854"/>
<evidence type="ECO:0000313" key="1">
    <source>
        <dbReference type="EMBL" id="GFE79181.1"/>
    </source>
</evidence>
<accession>A0A829Y854</accession>
<comment type="caution">
    <text evidence="1">The sequence shown here is derived from an EMBL/GenBank/DDBJ whole genome shotgun (WGS) entry which is preliminary data.</text>
</comment>
<keyword evidence="2" id="KW-1185">Reference proteome</keyword>
<protein>
    <submittedName>
        <fullName evidence="1">Uncharacterized protein</fullName>
    </submittedName>
</protein>
<organism evidence="1 2">
    <name type="scientific">Steroidobacter agaridevorans</name>
    <dbReference type="NCBI Taxonomy" id="2695856"/>
    <lineage>
        <taxon>Bacteria</taxon>
        <taxon>Pseudomonadati</taxon>
        <taxon>Pseudomonadota</taxon>
        <taxon>Gammaproteobacteria</taxon>
        <taxon>Steroidobacterales</taxon>
        <taxon>Steroidobacteraceae</taxon>
        <taxon>Steroidobacter</taxon>
    </lineage>
</organism>
<reference evidence="2" key="1">
    <citation type="submission" date="2020-01" db="EMBL/GenBank/DDBJ databases">
        <title>'Steroidobacter agaridevorans' sp. nov., agar-degrading bacteria isolated from rhizosphere soils.</title>
        <authorList>
            <person name="Ikenaga M."/>
            <person name="Kataoka M."/>
            <person name="Murouchi A."/>
            <person name="Katsuragi S."/>
            <person name="Sakai M."/>
        </authorList>
    </citation>
    <scope>NUCLEOTIDE SEQUENCE [LARGE SCALE GENOMIC DNA]</scope>
    <source>
        <strain evidence="2">YU21-B</strain>
    </source>
</reference>
<proteinExistence type="predicted"/>
<name>A0A829Y854_9GAMM</name>
<evidence type="ECO:0000313" key="2">
    <source>
        <dbReference type="Proteomes" id="UP000445000"/>
    </source>
</evidence>
<sequence>MTYVIHQNRVSLRSLKTADFASQETLCFSATVLRDGHPIAEARNDGHGGCTVLRPLKRNHAQLAEAEAFARTLPPVIVEHDEDPSGNLTIDVTLEFLVDHLASQMHADRKIRAAFKRQFANEVLYVRDDQLLYLKGVPLKTVTDRSALFAWLRANHKSDITILAELPLEEAFLLWKRYMLEDGRS</sequence>
<gene>
    <name evidence="1" type="ORF">GCM10011487_11810</name>
</gene>